<dbReference type="EMBL" id="JAULSO010000001">
    <property type="protein sequence ID" value="KAK3693523.1"/>
    <property type="molecule type" value="Genomic_DNA"/>
</dbReference>
<accession>A0AAE0XHF0</accession>
<gene>
    <name evidence="2" type="ORF">B0T22DRAFT_42273</name>
</gene>
<evidence type="ECO:0000256" key="1">
    <source>
        <dbReference type="SAM" id="MobiDB-lite"/>
    </source>
</evidence>
<protein>
    <submittedName>
        <fullName evidence="2">Uncharacterized protein</fullName>
    </submittedName>
</protein>
<dbReference type="AlphaFoldDB" id="A0AAE0XHF0"/>
<reference evidence="2" key="1">
    <citation type="journal article" date="2023" name="Mol. Phylogenet. Evol.">
        <title>Genome-scale phylogeny and comparative genomics of the fungal order Sordariales.</title>
        <authorList>
            <person name="Hensen N."/>
            <person name="Bonometti L."/>
            <person name="Westerberg I."/>
            <person name="Brannstrom I.O."/>
            <person name="Guillou S."/>
            <person name="Cros-Aarteil S."/>
            <person name="Calhoun S."/>
            <person name="Haridas S."/>
            <person name="Kuo A."/>
            <person name="Mondo S."/>
            <person name="Pangilinan J."/>
            <person name="Riley R."/>
            <person name="LaButti K."/>
            <person name="Andreopoulos B."/>
            <person name="Lipzen A."/>
            <person name="Chen C."/>
            <person name="Yan M."/>
            <person name="Daum C."/>
            <person name="Ng V."/>
            <person name="Clum A."/>
            <person name="Steindorff A."/>
            <person name="Ohm R.A."/>
            <person name="Martin F."/>
            <person name="Silar P."/>
            <person name="Natvig D.O."/>
            <person name="Lalanne C."/>
            <person name="Gautier V."/>
            <person name="Ament-Velasquez S.L."/>
            <person name="Kruys A."/>
            <person name="Hutchinson M.I."/>
            <person name="Powell A.J."/>
            <person name="Barry K."/>
            <person name="Miller A.N."/>
            <person name="Grigoriev I.V."/>
            <person name="Debuchy R."/>
            <person name="Gladieux P."/>
            <person name="Hiltunen Thoren M."/>
            <person name="Johannesson H."/>
        </authorList>
    </citation>
    <scope>NUCLEOTIDE SEQUENCE</scope>
    <source>
        <strain evidence="2">CBS 314.62</strain>
    </source>
</reference>
<dbReference type="Proteomes" id="UP001270362">
    <property type="component" value="Unassembled WGS sequence"/>
</dbReference>
<name>A0AAE0XHF0_9PEZI</name>
<feature type="region of interest" description="Disordered" evidence="1">
    <location>
        <begin position="193"/>
        <end position="231"/>
    </location>
</feature>
<evidence type="ECO:0000313" key="3">
    <source>
        <dbReference type="Proteomes" id="UP001270362"/>
    </source>
</evidence>
<reference evidence="2" key="2">
    <citation type="submission" date="2023-06" db="EMBL/GenBank/DDBJ databases">
        <authorList>
            <consortium name="Lawrence Berkeley National Laboratory"/>
            <person name="Haridas S."/>
            <person name="Hensen N."/>
            <person name="Bonometti L."/>
            <person name="Westerberg I."/>
            <person name="Brannstrom I.O."/>
            <person name="Guillou S."/>
            <person name="Cros-Aarteil S."/>
            <person name="Calhoun S."/>
            <person name="Kuo A."/>
            <person name="Mondo S."/>
            <person name="Pangilinan J."/>
            <person name="Riley R."/>
            <person name="Labutti K."/>
            <person name="Andreopoulos B."/>
            <person name="Lipzen A."/>
            <person name="Chen C."/>
            <person name="Yanf M."/>
            <person name="Daum C."/>
            <person name="Ng V."/>
            <person name="Clum A."/>
            <person name="Steindorff A."/>
            <person name="Ohm R."/>
            <person name="Martin F."/>
            <person name="Silar P."/>
            <person name="Natvig D."/>
            <person name="Lalanne C."/>
            <person name="Gautier V."/>
            <person name="Ament-Velasquez S.L."/>
            <person name="Kruys A."/>
            <person name="Hutchinson M.I."/>
            <person name="Powell A.J."/>
            <person name="Barry K."/>
            <person name="Miller A.N."/>
            <person name="Grigoriev I.V."/>
            <person name="Debuchy R."/>
            <person name="Gladieux P."/>
            <person name="Thoren M.H."/>
            <person name="Johannesson H."/>
        </authorList>
    </citation>
    <scope>NUCLEOTIDE SEQUENCE</scope>
    <source>
        <strain evidence="2">CBS 314.62</strain>
    </source>
</reference>
<keyword evidence="3" id="KW-1185">Reference proteome</keyword>
<evidence type="ECO:0000313" key="2">
    <source>
        <dbReference type="EMBL" id="KAK3693523.1"/>
    </source>
</evidence>
<proteinExistence type="predicted"/>
<feature type="compositionally biased region" description="Basic and acidic residues" evidence="1">
    <location>
        <begin position="221"/>
        <end position="231"/>
    </location>
</feature>
<comment type="caution">
    <text evidence="2">The sequence shown here is derived from an EMBL/GenBank/DDBJ whole genome shotgun (WGS) entry which is preliminary data.</text>
</comment>
<feature type="compositionally biased region" description="Basic and acidic residues" evidence="1">
    <location>
        <begin position="199"/>
        <end position="208"/>
    </location>
</feature>
<organism evidence="2 3">
    <name type="scientific">Podospora appendiculata</name>
    <dbReference type="NCBI Taxonomy" id="314037"/>
    <lineage>
        <taxon>Eukaryota</taxon>
        <taxon>Fungi</taxon>
        <taxon>Dikarya</taxon>
        <taxon>Ascomycota</taxon>
        <taxon>Pezizomycotina</taxon>
        <taxon>Sordariomycetes</taxon>
        <taxon>Sordariomycetidae</taxon>
        <taxon>Sordariales</taxon>
        <taxon>Podosporaceae</taxon>
        <taxon>Podospora</taxon>
    </lineage>
</organism>
<feature type="compositionally biased region" description="Polar residues" evidence="1">
    <location>
        <begin position="209"/>
        <end position="219"/>
    </location>
</feature>
<sequence>MTYGLDNAALGGWYGAKRKRNWPDEQSTHTYALGRKIGATFFEVSRSGEWEVICPATSTTSVNHQNNLHSKEYEQHYQLLVLHLALLLCWACISRRRMGREGTVGVPAHLSTRPLVRFLECPPFLPGSIIDDKPLPRRKHLMWKDQPTEMDRVRYQPTCIFGLVAFSSHLFIFRSPIFTTSRVCRSTIPVHTSRQWTGPRDDMKRRLTPESSQTGTISSRLEPRVDDKSSS</sequence>